<reference evidence="6" key="1">
    <citation type="journal article" date="2023" name="G3 (Bethesda)">
        <title>A reference genome for the long-term kleptoplast-retaining sea slug Elysia crispata morphotype clarki.</title>
        <authorList>
            <person name="Eastman K.E."/>
            <person name="Pendleton A.L."/>
            <person name="Shaikh M.A."/>
            <person name="Suttiyut T."/>
            <person name="Ogas R."/>
            <person name="Tomko P."/>
            <person name="Gavelis G."/>
            <person name="Widhalm J.R."/>
            <person name="Wisecaver J.H."/>
        </authorList>
    </citation>
    <scope>NUCLEOTIDE SEQUENCE</scope>
    <source>
        <strain evidence="6">ECLA1</strain>
    </source>
</reference>
<dbReference type="PANTHER" id="PTHR46426">
    <property type="entry name" value="PROTEIN DISULFIDE-ISOMERASE TMX3"/>
    <property type="match status" value="1"/>
</dbReference>
<dbReference type="GO" id="GO:0005783">
    <property type="term" value="C:endoplasmic reticulum"/>
    <property type="evidence" value="ECO:0007669"/>
    <property type="project" value="TreeGrafter"/>
</dbReference>
<keyword evidence="3" id="KW-1133">Transmembrane helix</keyword>
<accession>A0AAE1D5W8</accession>
<evidence type="ECO:0000313" key="7">
    <source>
        <dbReference type="Proteomes" id="UP001283361"/>
    </source>
</evidence>
<feature type="region of interest" description="Disordered" evidence="5">
    <location>
        <begin position="294"/>
        <end position="350"/>
    </location>
</feature>
<feature type="compositionally biased region" description="Polar residues" evidence="5">
    <location>
        <begin position="321"/>
        <end position="336"/>
    </location>
</feature>
<evidence type="ECO:0000256" key="2">
    <source>
        <dbReference type="ARBA" id="ARBA00022692"/>
    </source>
</evidence>
<dbReference type="InterPro" id="IPR052250">
    <property type="entry name" value="PDI_TMX3"/>
</dbReference>
<dbReference type="Proteomes" id="UP001283361">
    <property type="component" value="Unassembled WGS sequence"/>
</dbReference>
<keyword evidence="7" id="KW-1185">Reference proteome</keyword>
<keyword evidence="2" id="KW-0812">Transmembrane</keyword>
<evidence type="ECO:0000256" key="5">
    <source>
        <dbReference type="SAM" id="MobiDB-lite"/>
    </source>
</evidence>
<sequence length="350" mass="38772">MCLFVLRGAHEIVCNNPRRRGILRALFRVNTAIIKSKTDRSIEDNRGRQIVDSVANIATRKAPRALRRCAPVVCRLSALEDKNIFWLGCAQLNSGLAPSSSFQGSQAPPSVCCLLIVLASVQSQVFMTRLLTVTPLFRELNLILCSLWLMHGLFQVVKELAFGQRKKYHGRFQFLWMDEMETVSSIAMSFLASPSLVALRTSDHLYYMPAGVSTTTVPELAAFLDRVAAGDQTAYGGTSFLMRVRRLLFDIVSTIVSIWQASRWLFLLMFGLPTTIISIICYSLCCLETIDDGPVDSDEEEDEDGEGSHSRLYDGPPPPLTFSQTSSPPSYDSVTSGGADLKDVDAKKNE</sequence>
<dbReference type="GO" id="GO:0016020">
    <property type="term" value="C:membrane"/>
    <property type="evidence" value="ECO:0007669"/>
    <property type="project" value="UniProtKB-SubCell"/>
</dbReference>
<dbReference type="EMBL" id="JAWDGP010005352">
    <property type="protein sequence ID" value="KAK3757633.1"/>
    <property type="molecule type" value="Genomic_DNA"/>
</dbReference>
<evidence type="ECO:0000256" key="4">
    <source>
        <dbReference type="ARBA" id="ARBA00023136"/>
    </source>
</evidence>
<dbReference type="PANTHER" id="PTHR46426:SF1">
    <property type="entry name" value="PROTEIN DISULFIDE-ISOMERASE TMX3"/>
    <property type="match status" value="1"/>
</dbReference>
<gene>
    <name evidence="6" type="ORF">RRG08_000148</name>
</gene>
<protein>
    <submittedName>
        <fullName evidence="6">Uncharacterized protein</fullName>
    </submittedName>
</protein>
<proteinExistence type="predicted"/>
<evidence type="ECO:0000256" key="1">
    <source>
        <dbReference type="ARBA" id="ARBA00004167"/>
    </source>
</evidence>
<feature type="compositionally biased region" description="Basic and acidic residues" evidence="5">
    <location>
        <begin position="340"/>
        <end position="350"/>
    </location>
</feature>
<organism evidence="6 7">
    <name type="scientific">Elysia crispata</name>
    <name type="common">lettuce slug</name>
    <dbReference type="NCBI Taxonomy" id="231223"/>
    <lineage>
        <taxon>Eukaryota</taxon>
        <taxon>Metazoa</taxon>
        <taxon>Spiralia</taxon>
        <taxon>Lophotrochozoa</taxon>
        <taxon>Mollusca</taxon>
        <taxon>Gastropoda</taxon>
        <taxon>Heterobranchia</taxon>
        <taxon>Euthyneura</taxon>
        <taxon>Panpulmonata</taxon>
        <taxon>Sacoglossa</taxon>
        <taxon>Placobranchoidea</taxon>
        <taxon>Plakobranchidae</taxon>
        <taxon>Elysia</taxon>
    </lineage>
</organism>
<name>A0AAE1D5W8_9GAST</name>
<feature type="compositionally biased region" description="Acidic residues" evidence="5">
    <location>
        <begin position="294"/>
        <end position="305"/>
    </location>
</feature>
<dbReference type="AlphaFoldDB" id="A0AAE1D5W8"/>
<comment type="caution">
    <text evidence="6">The sequence shown here is derived from an EMBL/GenBank/DDBJ whole genome shotgun (WGS) entry which is preliminary data.</text>
</comment>
<keyword evidence="4" id="KW-0472">Membrane</keyword>
<evidence type="ECO:0000256" key="3">
    <source>
        <dbReference type="ARBA" id="ARBA00022989"/>
    </source>
</evidence>
<evidence type="ECO:0000313" key="6">
    <source>
        <dbReference type="EMBL" id="KAK3757633.1"/>
    </source>
</evidence>
<comment type="subcellular location">
    <subcellularLocation>
        <location evidence="1">Membrane</location>
        <topology evidence="1">Single-pass membrane protein</topology>
    </subcellularLocation>
</comment>